<dbReference type="AlphaFoldDB" id="A0A971M2X3"/>
<evidence type="ECO:0000259" key="1">
    <source>
        <dbReference type="Pfam" id="PF21476"/>
    </source>
</evidence>
<name>A0A971M2X3_9BACT</name>
<organism evidence="2 3">
    <name type="scientific">Syntrophorhabdus aromaticivorans</name>
    <dbReference type="NCBI Taxonomy" id="328301"/>
    <lineage>
        <taxon>Bacteria</taxon>
        <taxon>Pseudomonadati</taxon>
        <taxon>Thermodesulfobacteriota</taxon>
        <taxon>Syntrophorhabdia</taxon>
        <taxon>Syntrophorhabdales</taxon>
        <taxon>Syntrophorhabdaceae</taxon>
        <taxon>Syntrophorhabdus</taxon>
    </lineage>
</organism>
<reference evidence="2" key="2">
    <citation type="submission" date="2020-01" db="EMBL/GenBank/DDBJ databases">
        <authorList>
            <person name="Campanaro S."/>
        </authorList>
    </citation>
    <scope>NUCLEOTIDE SEQUENCE</scope>
    <source>
        <strain evidence="2">AS06rmzACSIP_7</strain>
    </source>
</reference>
<dbReference type="SUPFAM" id="SSF46785">
    <property type="entry name" value="Winged helix' DNA-binding domain"/>
    <property type="match status" value="1"/>
</dbReference>
<dbReference type="PANTHER" id="PTHR40663">
    <property type="match status" value="1"/>
</dbReference>
<dbReference type="Proteomes" id="UP000777265">
    <property type="component" value="Unassembled WGS sequence"/>
</dbReference>
<proteinExistence type="predicted"/>
<sequence length="96" mass="11257">MERRETIRRYISAVLQEHTLSAKDMSTYLRIPEKDVYEHLEHIRKTISKDNYRLVVVPAQCERCGFAFRKRGRLSQPGKCPMCHGSLILPPLFAIR</sequence>
<comment type="caution">
    <text evidence="2">The sequence shown here is derived from an EMBL/GenBank/DDBJ whole genome shotgun (WGS) entry which is preliminary data.</text>
</comment>
<evidence type="ECO:0000313" key="3">
    <source>
        <dbReference type="Proteomes" id="UP000777265"/>
    </source>
</evidence>
<dbReference type="PANTHER" id="PTHR40663:SF2">
    <property type="entry name" value="TRANSCRIPTIONAL REGULATOR"/>
    <property type="match status" value="1"/>
</dbReference>
<dbReference type="InterPro" id="IPR036390">
    <property type="entry name" value="WH_DNA-bd_sf"/>
</dbReference>
<dbReference type="EMBL" id="JAAYEE010000073">
    <property type="protein sequence ID" value="NLW34680.1"/>
    <property type="molecule type" value="Genomic_DNA"/>
</dbReference>
<gene>
    <name evidence="2" type="ORF">GXY80_04240</name>
</gene>
<reference evidence="2" key="1">
    <citation type="journal article" date="2020" name="Biotechnol. Biofuels">
        <title>New insights from the biogas microbiome by comprehensive genome-resolved metagenomics of nearly 1600 species originating from multiple anaerobic digesters.</title>
        <authorList>
            <person name="Campanaro S."/>
            <person name="Treu L."/>
            <person name="Rodriguez-R L.M."/>
            <person name="Kovalovszki A."/>
            <person name="Ziels R.M."/>
            <person name="Maus I."/>
            <person name="Zhu X."/>
            <person name="Kougias P.G."/>
            <person name="Basile A."/>
            <person name="Luo G."/>
            <person name="Schluter A."/>
            <person name="Konstantinidis K.T."/>
            <person name="Angelidaki I."/>
        </authorList>
    </citation>
    <scope>NUCLEOTIDE SEQUENCE</scope>
    <source>
        <strain evidence="2">AS06rmzACSIP_7</strain>
    </source>
</reference>
<dbReference type="InterPro" id="IPR049159">
    <property type="entry name" value="PF0610-like_wHTH_N"/>
</dbReference>
<protein>
    <submittedName>
        <fullName evidence="2">Transcriptional regulator</fullName>
    </submittedName>
</protein>
<evidence type="ECO:0000313" key="2">
    <source>
        <dbReference type="EMBL" id="NLW34680.1"/>
    </source>
</evidence>
<dbReference type="Pfam" id="PF21476">
    <property type="entry name" value="PF0610-like_N"/>
    <property type="match status" value="1"/>
</dbReference>
<feature type="domain" description="PF0610-like winged HTH N-terminal" evidence="1">
    <location>
        <begin position="6"/>
        <end position="55"/>
    </location>
</feature>
<accession>A0A971M2X3</accession>
<dbReference type="InterPro" id="IPR038767">
    <property type="entry name" value="PF0610-like"/>
</dbReference>